<keyword evidence="1" id="KW-0328">Glycosyltransferase</keyword>
<proteinExistence type="predicted"/>
<evidence type="ECO:0000256" key="1">
    <source>
        <dbReference type="ARBA" id="ARBA00022676"/>
    </source>
</evidence>
<dbReference type="Proteomes" id="UP001138540">
    <property type="component" value="Unassembled WGS sequence"/>
</dbReference>
<dbReference type="PANTHER" id="PTHR34136:SF1">
    <property type="entry name" value="UDP-N-ACETYL-D-MANNOSAMINURONIC ACID TRANSFERASE"/>
    <property type="match status" value="1"/>
</dbReference>
<name>A0ABR6NFI8_9SPHN</name>
<reference evidence="3 4" key="1">
    <citation type="submission" date="2020-08" db="EMBL/GenBank/DDBJ databases">
        <title>Exploring microbial biodiversity for novel pathways involved in the catabolism of aromatic compounds derived from lignin.</title>
        <authorList>
            <person name="Elkins J."/>
        </authorList>
    </citation>
    <scope>NUCLEOTIDE SEQUENCE [LARGE SCALE GENOMIC DNA]</scope>
    <source>
        <strain evidence="3 4">B1D3A</strain>
    </source>
</reference>
<evidence type="ECO:0000256" key="2">
    <source>
        <dbReference type="ARBA" id="ARBA00022679"/>
    </source>
</evidence>
<accession>A0ABR6NFI8</accession>
<dbReference type="CDD" id="cd06533">
    <property type="entry name" value="Glyco_transf_WecG_TagA"/>
    <property type="match status" value="1"/>
</dbReference>
<dbReference type="PANTHER" id="PTHR34136">
    <property type="match status" value="1"/>
</dbReference>
<evidence type="ECO:0000313" key="3">
    <source>
        <dbReference type="EMBL" id="MBB5985836.1"/>
    </source>
</evidence>
<keyword evidence="4" id="KW-1185">Reference proteome</keyword>
<keyword evidence="2" id="KW-0808">Transferase</keyword>
<dbReference type="InterPro" id="IPR004629">
    <property type="entry name" value="WecG_TagA_CpsF"/>
</dbReference>
<dbReference type="EMBL" id="JACHKA010000001">
    <property type="protein sequence ID" value="MBB5985836.1"/>
    <property type="molecule type" value="Genomic_DNA"/>
</dbReference>
<dbReference type="Pfam" id="PF03808">
    <property type="entry name" value="Glyco_tran_WecG"/>
    <property type="match status" value="1"/>
</dbReference>
<dbReference type="NCBIfam" id="TIGR00696">
    <property type="entry name" value="wecG_tagA_cpsF"/>
    <property type="match status" value="1"/>
</dbReference>
<protein>
    <submittedName>
        <fullName evidence="3">Exopolysaccharide biosynthesis WecB/TagA/CpsF family protein</fullName>
    </submittedName>
</protein>
<comment type="caution">
    <text evidence="3">The sequence shown here is derived from an EMBL/GenBank/DDBJ whole genome shotgun (WGS) entry which is preliminary data.</text>
</comment>
<evidence type="ECO:0000313" key="4">
    <source>
        <dbReference type="Proteomes" id="UP001138540"/>
    </source>
</evidence>
<dbReference type="RefSeq" id="WP_184152661.1">
    <property type="nucleotide sequence ID" value="NZ_JACHKA010000001.1"/>
</dbReference>
<organism evidence="3 4">
    <name type="scientific">Sphingobium lignivorans</name>
    <dbReference type="NCBI Taxonomy" id="2735886"/>
    <lineage>
        <taxon>Bacteria</taxon>
        <taxon>Pseudomonadati</taxon>
        <taxon>Pseudomonadota</taxon>
        <taxon>Alphaproteobacteria</taxon>
        <taxon>Sphingomonadales</taxon>
        <taxon>Sphingomonadaceae</taxon>
        <taxon>Sphingobium</taxon>
    </lineage>
</organism>
<sequence>MAPPRGEAVWRQARLLNVWIDDLSVQELVERLDNDVLFTVNSDHLYQLQRNPEFAAAYADATIVSCDSKYVRGGVLALGRGPMRKACGSDIVPAYWQHHASNPDVRMFLLGAKPGVAAMAQARINRLAGRDIVVGAHGPSMNFVNDEAECATAIEMINASGATCLVVGLGAPKQEIWISKHRHRMPGVKVFMGVGATIDYEAEAVVRAPKWVRAIAMEWLHRVLSDPKRYAMRYLRNTEFFWLVLLDGLGRYRPPAFLSPVTAARKTRPETGGAEPEAAITG</sequence>
<gene>
    <name evidence="3" type="ORF">HNP60_001810</name>
</gene>